<dbReference type="OrthoDB" id="6472358at2759"/>
<comment type="caution">
    <text evidence="1">The sequence shown here is derived from an EMBL/GenBank/DDBJ whole genome shotgun (WGS) entry which is preliminary data.</text>
</comment>
<gene>
    <name evidence="1" type="ORF">TNIN_398241</name>
</gene>
<accession>A0A8X7BPR8</accession>
<keyword evidence="2" id="KW-1185">Reference proteome</keyword>
<evidence type="ECO:0000313" key="2">
    <source>
        <dbReference type="Proteomes" id="UP000886998"/>
    </source>
</evidence>
<name>A0A8X7BPR8_9ARAC</name>
<reference evidence="1" key="1">
    <citation type="submission" date="2020-08" db="EMBL/GenBank/DDBJ databases">
        <title>Multicomponent nature underlies the extraordinary mechanical properties of spider dragline silk.</title>
        <authorList>
            <person name="Kono N."/>
            <person name="Nakamura H."/>
            <person name="Mori M."/>
            <person name="Yoshida Y."/>
            <person name="Ohtoshi R."/>
            <person name="Malay A.D."/>
            <person name="Moran D.A.P."/>
            <person name="Tomita M."/>
            <person name="Numata K."/>
            <person name="Arakawa K."/>
        </authorList>
    </citation>
    <scope>NUCLEOTIDE SEQUENCE</scope>
</reference>
<proteinExistence type="predicted"/>
<dbReference type="Proteomes" id="UP000886998">
    <property type="component" value="Unassembled WGS sequence"/>
</dbReference>
<sequence length="108" mass="12187">MCTDIFKGGRKRNVIRNTSPHPLSPTLPLLAQLFFSPGEGVAQTQKLFVAIAFAHQRNTWKCAISFFSHLPLLTDVKSTIPEAAFIVARRLQQQLAFPNRKNAVSRRR</sequence>
<dbReference type="AlphaFoldDB" id="A0A8X7BPR8"/>
<organism evidence="1 2">
    <name type="scientific">Trichonephila inaurata madagascariensis</name>
    <dbReference type="NCBI Taxonomy" id="2747483"/>
    <lineage>
        <taxon>Eukaryota</taxon>
        <taxon>Metazoa</taxon>
        <taxon>Ecdysozoa</taxon>
        <taxon>Arthropoda</taxon>
        <taxon>Chelicerata</taxon>
        <taxon>Arachnida</taxon>
        <taxon>Araneae</taxon>
        <taxon>Araneomorphae</taxon>
        <taxon>Entelegynae</taxon>
        <taxon>Araneoidea</taxon>
        <taxon>Nephilidae</taxon>
        <taxon>Trichonephila</taxon>
        <taxon>Trichonephila inaurata</taxon>
    </lineage>
</organism>
<dbReference type="EMBL" id="BMAV01000656">
    <property type="protein sequence ID" value="GFY38102.1"/>
    <property type="molecule type" value="Genomic_DNA"/>
</dbReference>
<evidence type="ECO:0000313" key="1">
    <source>
        <dbReference type="EMBL" id="GFY38102.1"/>
    </source>
</evidence>
<protein>
    <submittedName>
        <fullName evidence="1">Uncharacterized protein</fullName>
    </submittedName>
</protein>